<dbReference type="Proteomes" id="UP000595254">
    <property type="component" value="Chromosome"/>
</dbReference>
<name>A0A974S1Q9_PERPY</name>
<gene>
    <name evidence="2" type="ORF">I6J18_07745</name>
</gene>
<evidence type="ECO:0000256" key="1">
    <source>
        <dbReference type="SAM" id="MobiDB-lite"/>
    </source>
</evidence>
<feature type="region of interest" description="Disordered" evidence="1">
    <location>
        <begin position="1"/>
        <end position="20"/>
    </location>
</feature>
<feature type="compositionally biased region" description="Basic and acidic residues" evidence="1">
    <location>
        <begin position="7"/>
        <end position="20"/>
    </location>
</feature>
<proteinExistence type="predicted"/>
<dbReference type="KEGG" id="ppsr:I6J18_07745"/>
<organism evidence="2 3">
    <name type="scientific">Peribacillus psychrosaccharolyticus</name>
    <name type="common">Bacillus psychrosaccharolyticus</name>
    <dbReference type="NCBI Taxonomy" id="1407"/>
    <lineage>
        <taxon>Bacteria</taxon>
        <taxon>Bacillati</taxon>
        <taxon>Bacillota</taxon>
        <taxon>Bacilli</taxon>
        <taxon>Bacillales</taxon>
        <taxon>Bacillaceae</taxon>
        <taxon>Peribacillus</taxon>
    </lineage>
</organism>
<dbReference type="AlphaFoldDB" id="A0A974S1Q9"/>
<reference evidence="2 3" key="1">
    <citation type="submission" date="2021-01" db="EMBL/GenBank/DDBJ databases">
        <title>FDA dAtabase for Regulatory Grade micrObial Sequences (FDA-ARGOS): Supporting development and validation of Infectious Disease Dx tests.</title>
        <authorList>
            <person name="Nelson B."/>
            <person name="Plummer A."/>
            <person name="Tallon L."/>
            <person name="Sadzewicz L."/>
            <person name="Zhao X."/>
            <person name="Boylan J."/>
            <person name="Ott S."/>
            <person name="Bowen H."/>
            <person name="Vavikolanu K."/>
            <person name="Mehta A."/>
            <person name="Aluvathingal J."/>
            <person name="Nadendla S."/>
            <person name="Myers T."/>
            <person name="Yan Y."/>
            <person name="Sichtig H."/>
        </authorList>
    </citation>
    <scope>NUCLEOTIDE SEQUENCE [LARGE SCALE GENOMIC DNA]</scope>
    <source>
        <strain evidence="2 3">FDAARGOS_1161</strain>
    </source>
</reference>
<accession>A0A974S1Q9</accession>
<protein>
    <submittedName>
        <fullName evidence="2">Uncharacterized protein</fullName>
    </submittedName>
</protein>
<keyword evidence="3" id="KW-1185">Reference proteome</keyword>
<sequence length="48" mass="5578">MKKKQKNKEDEKKTELLSKSREDFGMEFSGDLNAAKIYDLISSDKPKK</sequence>
<dbReference type="EMBL" id="CP068053">
    <property type="protein sequence ID" value="QQT01738.1"/>
    <property type="molecule type" value="Genomic_DNA"/>
</dbReference>
<evidence type="ECO:0000313" key="3">
    <source>
        <dbReference type="Proteomes" id="UP000595254"/>
    </source>
</evidence>
<evidence type="ECO:0000313" key="2">
    <source>
        <dbReference type="EMBL" id="QQT01738.1"/>
    </source>
</evidence>
<dbReference type="RefSeq" id="WP_201648064.1">
    <property type="nucleotide sequence ID" value="NZ_CP068053.1"/>
</dbReference>